<dbReference type="AlphaFoldDB" id="A0A0B2V2D3"/>
<name>A0A0B2V2D3_TOXCA</name>
<reference evidence="1 2" key="1">
    <citation type="submission" date="2014-11" db="EMBL/GenBank/DDBJ databases">
        <title>Genetic blueprint of the zoonotic pathogen Toxocara canis.</title>
        <authorList>
            <person name="Zhu X.-Q."/>
            <person name="Korhonen P.K."/>
            <person name="Cai H."/>
            <person name="Young N.D."/>
            <person name="Nejsum P."/>
            <person name="von Samson-Himmelstjerna G."/>
            <person name="Boag P.R."/>
            <person name="Tan P."/>
            <person name="Li Q."/>
            <person name="Min J."/>
            <person name="Yang Y."/>
            <person name="Wang X."/>
            <person name="Fang X."/>
            <person name="Hall R.S."/>
            <person name="Hofmann A."/>
            <person name="Sternberg P.W."/>
            <person name="Jex A.R."/>
            <person name="Gasser R.B."/>
        </authorList>
    </citation>
    <scope>NUCLEOTIDE SEQUENCE [LARGE SCALE GENOMIC DNA]</scope>
    <source>
        <strain evidence="1">PN_DK_2014</strain>
    </source>
</reference>
<gene>
    <name evidence="1" type="ORF">Tcan_15797</name>
</gene>
<sequence>MDHSELIAELSEIEKMTPAERIALARLLISGRLEERPEMDHSELIAELSEIEKMTPAERIALAR</sequence>
<evidence type="ECO:0000313" key="2">
    <source>
        <dbReference type="Proteomes" id="UP000031036"/>
    </source>
</evidence>
<evidence type="ECO:0000313" key="1">
    <source>
        <dbReference type="EMBL" id="KHN77601.1"/>
    </source>
</evidence>
<keyword evidence="2" id="KW-1185">Reference proteome</keyword>
<proteinExistence type="predicted"/>
<organism evidence="1 2">
    <name type="scientific">Toxocara canis</name>
    <name type="common">Canine roundworm</name>
    <dbReference type="NCBI Taxonomy" id="6265"/>
    <lineage>
        <taxon>Eukaryota</taxon>
        <taxon>Metazoa</taxon>
        <taxon>Ecdysozoa</taxon>
        <taxon>Nematoda</taxon>
        <taxon>Chromadorea</taxon>
        <taxon>Rhabditida</taxon>
        <taxon>Spirurina</taxon>
        <taxon>Ascaridomorpha</taxon>
        <taxon>Ascaridoidea</taxon>
        <taxon>Toxocaridae</taxon>
        <taxon>Toxocara</taxon>
    </lineage>
</organism>
<dbReference type="Proteomes" id="UP000031036">
    <property type="component" value="Unassembled WGS sequence"/>
</dbReference>
<comment type="caution">
    <text evidence="1">The sequence shown here is derived from an EMBL/GenBank/DDBJ whole genome shotgun (WGS) entry which is preliminary data.</text>
</comment>
<protein>
    <submittedName>
        <fullName evidence="1">Uncharacterized protein</fullName>
    </submittedName>
</protein>
<dbReference type="OrthoDB" id="5846236at2759"/>
<dbReference type="EMBL" id="JPKZ01002261">
    <property type="protein sequence ID" value="KHN77601.1"/>
    <property type="molecule type" value="Genomic_DNA"/>
</dbReference>
<accession>A0A0B2V2D3</accession>